<dbReference type="RefSeq" id="WP_169533266.1">
    <property type="nucleotide sequence ID" value="NZ_JABBGH010000003.1"/>
</dbReference>
<gene>
    <name evidence="1" type="ORF">HHL22_20625</name>
</gene>
<dbReference type="AlphaFoldDB" id="A0A7Y0AHS0"/>
<organism evidence="1 2">
    <name type="scientific">Hymenobacter polaris</name>
    <dbReference type="NCBI Taxonomy" id="2682546"/>
    <lineage>
        <taxon>Bacteria</taxon>
        <taxon>Pseudomonadati</taxon>
        <taxon>Bacteroidota</taxon>
        <taxon>Cytophagia</taxon>
        <taxon>Cytophagales</taxon>
        <taxon>Hymenobacteraceae</taxon>
        <taxon>Hymenobacter</taxon>
    </lineage>
</organism>
<evidence type="ECO:0000313" key="2">
    <source>
        <dbReference type="Proteomes" id="UP000559626"/>
    </source>
</evidence>
<keyword evidence="2" id="KW-1185">Reference proteome</keyword>
<reference evidence="1 2" key="1">
    <citation type="submission" date="2020-04" db="EMBL/GenBank/DDBJ databases">
        <title>Hymenobacter polaris sp. nov., isolated from Arctic soil.</title>
        <authorList>
            <person name="Dahal R.H."/>
        </authorList>
    </citation>
    <scope>NUCLEOTIDE SEQUENCE [LARGE SCALE GENOMIC DNA]</scope>
    <source>
        <strain evidence="1 2">RP-2-7</strain>
    </source>
</reference>
<protein>
    <submittedName>
        <fullName evidence="1">Uncharacterized protein</fullName>
    </submittedName>
</protein>
<evidence type="ECO:0000313" key="1">
    <source>
        <dbReference type="EMBL" id="NML67613.1"/>
    </source>
</evidence>
<proteinExistence type="predicted"/>
<dbReference type="Proteomes" id="UP000559626">
    <property type="component" value="Unassembled WGS sequence"/>
</dbReference>
<comment type="caution">
    <text evidence="1">The sequence shown here is derived from an EMBL/GenBank/DDBJ whole genome shotgun (WGS) entry which is preliminary data.</text>
</comment>
<name>A0A7Y0AHS0_9BACT</name>
<sequence>MALLSYPDIQQLLKSPRNGAALAACVNYEQRLRLHVDAEVNPAVQPAGMETLLALPKKVLPTEKYEKFCAFIPSPLPTVKITGKVKDGLSRVFEAQDGSVTVELATAELETDFETFRTAQAEADFWPGTAFEAMARALHSILVVDMATEQTTPRPEPYVFALDIASVVDVDIKADASCEYLAFWLPSRRTDTDEEVQRVAVYDDGYYRIFEKLSKDSEWPLEPVLENAHVLGYCPARMLWSDALGPATGLLRFGPLTNELGDLDRYVYWYASIEYFKTYGMFPPLWSVEEECAYEGPGGEKCHGGFIQVITGYDFPNGADAPGVARYREKPCPTCQANKYLGPGTHLKVPAPTKDTGDTRNPLAFVKVDIEALKDARLSLKEERQEIITSCLGSGGEPTTDQPRNEQDVRAGFENQQDVLLGLKRNFDKARTWTLTTQGKLRYGPLFRRAVVNSGEQFYLKTPTQLSQEEVEARKAGRPVFELSQYREMRYFTLYRNNPPLLDRMRILSDLEPYPEYSIEQITTMIAASLNQGGSYLLNIYAPEKLALKADFARYITRFESEQTDVRTFAALQPYYLKLQLITTILLSYVSLANTPKS</sequence>
<accession>A0A7Y0AHS0</accession>
<dbReference type="EMBL" id="JABBGH010000003">
    <property type="protein sequence ID" value="NML67613.1"/>
    <property type="molecule type" value="Genomic_DNA"/>
</dbReference>